<dbReference type="Proteomes" id="UP001279410">
    <property type="component" value="Unassembled WGS sequence"/>
</dbReference>
<accession>A0AAD3MYP0</accession>
<evidence type="ECO:0000313" key="2">
    <source>
        <dbReference type="EMBL" id="GLD62603.1"/>
    </source>
</evidence>
<organism evidence="2 3">
    <name type="scientific">Lates japonicus</name>
    <name type="common">Japanese lates</name>
    <dbReference type="NCBI Taxonomy" id="270547"/>
    <lineage>
        <taxon>Eukaryota</taxon>
        <taxon>Metazoa</taxon>
        <taxon>Chordata</taxon>
        <taxon>Craniata</taxon>
        <taxon>Vertebrata</taxon>
        <taxon>Euteleostomi</taxon>
        <taxon>Actinopterygii</taxon>
        <taxon>Neopterygii</taxon>
        <taxon>Teleostei</taxon>
        <taxon>Neoteleostei</taxon>
        <taxon>Acanthomorphata</taxon>
        <taxon>Carangaria</taxon>
        <taxon>Carangaria incertae sedis</taxon>
        <taxon>Centropomidae</taxon>
        <taxon>Lates</taxon>
    </lineage>
</organism>
<gene>
    <name evidence="2" type="ORF">AKAME5_001430200</name>
</gene>
<name>A0AAD3MYP0_LATJO</name>
<proteinExistence type="predicted"/>
<dbReference type="AlphaFoldDB" id="A0AAD3MYP0"/>
<feature type="region of interest" description="Disordered" evidence="1">
    <location>
        <begin position="1"/>
        <end position="26"/>
    </location>
</feature>
<evidence type="ECO:0000256" key="1">
    <source>
        <dbReference type="SAM" id="MobiDB-lite"/>
    </source>
</evidence>
<keyword evidence="3" id="KW-1185">Reference proteome</keyword>
<protein>
    <submittedName>
        <fullName evidence="2">Protein lin-28 homolog A-like protein</fullName>
    </submittedName>
</protein>
<evidence type="ECO:0000313" key="3">
    <source>
        <dbReference type="Proteomes" id="UP001279410"/>
    </source>
</evidence>
<comment type="caution">
    <text evidence="2">The sequence shown here is derived from an EMBL/GenBank/DDBJ whole genome shotgun (WGS) entry which is preliminary data.</text>
</comment>
<dbReference type="EMBL" id="BRZM01000053">
    <property type="protein sequence ID" value="GLD62603.1"/>
    <property type="molecule type" value="Genomic_DNA"/>
</dbReference>
<sequence>MTLGRSRQILEEGGCAQSEREAGLSRGSEVCKWFNIRDWLPVHEAAGMGASLEQPLDVFVHQVRTFNDAPLSKHPLG</sequence>
<reference evidence="2" key="1">
    <citation type="submission" date="2022-08" db="EMBL/GenBank/DDBJ databases">
        <title>Genome sequencing of akame (Lates japonicus).</title>
        <authorList>
            <person name="Hashiguchi Y."/>
            <person name="Takahashi H."/>
        </authorList>
    </citation>
    <scope>NUCLEOTIDE SEQUENCE</scope>
    <source>
        <strain evidence="2">Kochi</strain>
    </source>
</reference>